<accession>A0A370FKY1</accession>
<dbReference type="SUPFAM" id="SSF53335">
    <property type="entry name" value="S-adenosyl-L-methionine-dependent methyltransferases"/>
    <property type="match status" value="1"/>
</dbReference>
<dbReference type="GO" id="GO:0010420">
    <property type="term" value="F:polyprenyldihydroxybenzoate methyltransferase activity"/>
    <property type="evidence" value="ECO:0007669"/>
    <property type="project" value="InterPro"/>
</dbReference>
<dbReference type="PANTHER" id="PTHR43464">
    <property type="entry name" value="METHYLTRANSFERASE"/>
    <property type="match status" value="1"/>
</dbReference>
<keyword evidence="3 5" id="KW-0831">Ubiquinone biosynthesis</keyword>
<organism evidence="6 7">
    <name type="scientific">Pseudacidovorax intermedius</name>
    <dbReference type="NCBI Taxonomy" id="433924"/>
    <lineage>
        <taxon>Bacteria</taxon>
        <taxon>Pseudomonadati</taxon>
        <taxon>Pseudomonadota</taxon>
        <taxon>Betaproteobacteria</taxon>
        <taxon>Burkholderiales</taxon>
        <taxon>Comamonadaceae</taxon>
        <taxon>Pseudacidovorax</taxon>
    </lineage>
</organism>
<dbReference type="GO" id="GO:0032259">
    <property type="term" value="P:methylation"/>
    <property type="evidence" value="ECO:0007669"/>
    <property type="project" value="UniProtKB-KW"/>
</dbReference>
<dbReference type="CDD" id="cd02440">
    <property type="entry name" value="AdoMet_MTases"/>
    <property type="match status" value="1"/>
</dbReference>
<dbReference type="NCBIfam" id="TIGR01983">
    <property type="entry name" value="UbiG"/>
    <property type="match status" value="1"/>
</dbReference>
<feature type="binding site" evidence="5">
    <location>
        <position position="80"/>
    </location>
    <ligand>
        <name>S-adenosyl-L-methionine</name>
        <dbReference type="ChEBI" id="CHEBI:59789"/>
    </ligand>
</feature>
<comment type="catalytic activity">
    <reaction evidence="5">
        <text>a 3-demethylubiquinol + S-adenosyl-L-methionine = a ubiquinol + S-adenosyl-L-homocysteine + H(+)</text>
        <dbReference type="Rhea" id="RHEA:44380"/>
        <dbReference type="Rhea" id="RHEA-COMP:9566"/>
        <dbReference type="Rhea" id="RHEA-COMP:10914"/>
        <dbReference type="ChEBI" id="CHEBI:15378"/>
        <dbReference type="ChEBI" id="CHEBI:17976"/>
        <dbReference type="ChEBI" id="CHEBI:57856"/>
        <dbReference type="ChEBI" id="CHEBI:59789"/>
        <dbReference type="ChEBI" id="CHEBI:84422"/>
        <dbReference type="EC" id="2.1.1.64"/>
    </reaction>
</comment>
<comment type="pathway">
    <text evidence="5">Cofactor biosynthesis; ubiquinone biosynthesis.</text>
</comment>
<comment type="similarity">
    <text evidence="5">Belongs to the methyltransferase superfamily. UbiG/COQ3 family.</text>
</comment>
<evidence type="ECO:0000256" key="2">
    <source>
        <dbReference type="ARBA" id="ARBA00022679"/>
    </source>
</evidence>
<feature type="binding site" evidence="5">
    <location>
        <position position="59"/>
    </location>
    <ligand>
        <name>S-adenosyl-L-methionine</name>
        <dbReference type="ChEBI" id="CHEBI:59789"/>
    </ligand>
</feature>
<comment type="caution">
    <text evidence="6">The sequence shown here is derived from an EMBL/GenBank/DDBJ whole genome shotgun (WGS) entry which is preliminary data.</text>
</comment>
<dbReference type="EC" id="2.1.1.222" evidence="5"/>
<dbReference type="Gene3D" id="3.40.50.150">
    <property type="entry name" value="Vaccinia Virus protein VP39"/>
    <property type="match status" value="1"/>
</dbReference>
<keyword evidence="4 5" id="KW-0949">S-adenosyl-L-methionine</keyword>
<evidence type="ECO:0000256" key="5">
    <source>
        <dbReference type="HAMAP-Rule" id="MF_00472"/>
    </source>
</evidence>
<evidence type="ECO:0000256" key="4">
    <source>
        <dbReference type="ARBA" id="ARBA00022691"/>
    </source>
</evidence>
<dbReference type="FunFam" id="3.40.50.150:FF:000028">
    <property type="entry name" value="Ubiquinone biosynthesis O-methyltransferase"/>
    <property type="match status" value="1"/>
</dbReference>
<feature type="binding site" evidence="5">
    <location>
        <position position="125"/>
    </location>
    <ligand>
        <name>S-adenosyl-L-methionine</name>
        <dbReference type="ChEBI" id="CHEBI:59789"/>
    </ligand>
</feature>
<name>A0A370FKY1_9BURK</name>
<sequence>MTATHPNADPAELAKFSELAHRWWDADSEFRPLHEINPLRLEWIEGQVSLAGKRVLDVGCGGGILSDAMARRGADVLGIDLAGKALKVAQLHTLDAGTQGVRYREVAVEALAEEAPGSFDVVTCMEMLEHVPKPASVVQACAKLVKPGGWVFFSTINRNAKAFMLAIVGAEYVLNMLPRGTHEYAKLIRPAELAAHCRAASLTVDHSRGLQYNPLTRRYWLDDDVSVNYMLATRRAVEAAGA</sequence>
<dbReference type="Proteomes" id="UP000255265">
    <property type="component" value="Unassembled WGS sequence"/>
</dbReference>
<dbReference type="RefSeq" id="WP_114802431.1">
    <property type="nucleotide sequence ID" value="NZ_QQAV01000002.1"/>
</dbReference>
<evidence type="ECO:0000313" key="7">
    <source>
        <dbReference type="Proteomes" id="UP000255265"/>
    </source>
</evidence>
<dbReference type="STRING" id="433924.NS331_10625"/>
<dbReference type="InterPro" id="IPR010233">
    <property type="entry name" value="UbiG_MeTrfase"/>
</dbReference>
<dbReference type="EMBL" id="QQAV01000002">
    <property type="protein sequence ID" value="RDI27360.1"/>
    <property type="molecule type" value="Genomic_DNA"/>
</dbReference>
<keyword evidence="1 5" id="KW-0489">Methyltransferase</keyword>
<comment type="function">
    <text evidence="5">O-methyltransferase that catalyzes the 2 O-methylation steps in the ubiquinone biosynthetic pathway.</text>
</comment>
<evidence type="ECO:0000256" key="3">
    <source>
        <dbReference type="ARBA" id="ARBA00022688"/>
    </source>
</evidence>
<keyword evidence="6" id="KW-0830">Ubiquinone</keyword>
<dbReference type="InterPro" id="IPR029063">
    <property type="entry name" value="SAM-dependent_MTases_sf"/>
</dbReference>
<dbReference type="GO" id="GO:0102208">
    <property type="term" value="F:2-polyprenyl-6-hydroxyphenol methylase activity"/>
    <property type="evidence" value="ECO:0007669"/>
    <property type="project" value="UniProtKB-EC"/>
</dbReference>
<dbReference type="AlphaFoldDB" id="A0A370FKY1"/>
<dbReference type="OrthoDB" id="9801538at2"/>
<gene>
    <name evidence="5" type="primary">ubiG</name>
    <name evidence="6" type="ORF">DFR41_102396</name>
</gene>
<feature type="binding site" evidence="5">
    <location>
        <position position="40"/>
    </location>
    <ligand>
        <name>S-adenosyl-L-methionine</name>
        <dbReference type="ChEBI" id="CHEBI:59789"/>
    </ligand>
</feature>
<dbReference type="UniPathway" id="UPA00232"/>
<protein>
    <recommendedName>
        <fullName evidence="5">Ubiquinone biosynthesis O-methyltransferase</fullName>
    </recommendedName>
    <alternativeName>
        <fullName evidence="5">2-polyprenyl-6-hydroxyphenol methylase</fullName>
        <ecNumber evidence="5">2.1.1.222</ecNumber>
    </alternativeName>
    <alternativeName>
        <fullName evidence="5">3-demethylubiquinone 3-O-methyltransferase</fullName>
        <ecNumber evidence="5">2.1.1.64</ecNumber>
    </alternativeName>
</protein>
<dbReference type="Pfam" id="PF13489">
    <property type="entry name" value="Methyltransf_23"/>
    <property type="match status" value="1"/>
</dbReference>
<evidence type="ECO:0000313" key="6">
    <source>
        <dbReference type="EMBL" id="RDI27360.1"/>
    </source>
</evidence>
<dbReference type="EC" id="2.1.1.64" evidence="5"/>
<evidence type="ECO:0000256" key="1">
    <source>
        <dbReference type="ARBA" id="ARBA00022603"/>
    </source>
</evidence>
<reference evidence="6 7" key="1">
    <citation type="submission" date="2018-07" db="EMBL/GenBank/DDBJ databases">
        <title>Genomic Encyclopedia of Type Strains, Phase IV (KMG-IV): sequencing the most valuable type-strain genomes for metagenomic binning, comparative biology and taxonomic classification.</title>
        <authorList>
            <person name="Goeker M."/>
        </authorList>
    </citation>
    <scope>NUCLEOTIDE SEQUENCE [LARGE SCALE GENOMIC DNA]</scope>
    <source>
        <strain evidence="6 7">DSM 21352</strain>
    </source>
</reference>
<keyword evidence="2 5" id="KW-0808">Transferase</keyword>
<keyword evidence="7" id="KW-1185">Reference proteome</keyword>
<dbReference type="GO" id="GO:0061542">
    <property type="term" value="F:3-demethylubiquinol 3-O-methyltransferase activity"/>
    <property type="evidence" value="ECO:0007669"/>
    <property type="project" value="UniProtKB-UniRule"/>
</dbReference>
<comment type="catalytic activity">
    <reaction evidence="5">
        <text>a 3-(all-trans-polyprenyl)benzene-1,2-diol + S-adenosyl-L-methionine = a 2-methoxy-6-(all-trans-polyprenyl)phenol + S-adenosyl-L-homocysteine + H(+)</text>
        <dbReference type="Rhea" id="RHEA:31411"/>
        <dbReference type="Rhea" id="RHEA-COMP:9550"/>
        <dbReference type="Rhea" id="RHEA-COMP:9551"/>
        <dbReference type="ChEBI" id="CHEBI:15378"/>
        <dbReference type="ChEBI" id="CHEBI:57856"/>
        <dbReference type="ChEBI" id="CHEBI:59789"/>
        <dbReference type="ChEBI" id="CHEBI:62729"/>
        <dbReference type="ChEBI" id="CHEBI:62731"/>
        <dbReference type="EC" id="2.1.1.222"/>
    </reaction>
</comment>
<dbReference type="PANTHER" id="PTHR43464:SF19">
    <property type="entry name" value="UBIQUINONE BIOSYNTHESIS O-METHYLTRANSFERASE, MITOCHONDRIAL"/>
    <property type="match status" value="1"/>
</dbReference>
<dbReference type="HAMAP" id="MF_00472">
    <property type="entry name" value="UbiG"/>
    <property type="match status" value="1"/>
</dbReference>
<proteinExistence type="inferred from homology"/>